<dbReference type="AlphaFoldDB" id="A0A9Q1HBY5"/>
<organism evidence="1 2">
    <name type="scientific">Holothuria leucospilota</name>
    <name type="common">Black long sea cucumber</name>
    <name type="synonym">Mertensiothuria leucospilota</name>
    <dbReference type="NCBI Taxonomy" id="206669"/>
    <lineage>
        <taxon>Eukaryota</taxon>
        <taxon>Metazoa</taxon>
        <taxon>Echinodermata</taxon>
        <taxon>Eleutherozoa</taxon>
        <taxon>Echinozoa</taxon>
        <taxon>Holothuroidea</taxon>
        <taxon>Aspidochirotacea</taxon>
        <taxon>Aspidochirotida</taxon>
        <taxon>Holothuriidae</taxon>
        <taxon>Holothuria</taxon>
    </lineage>
</organism>
<evidence type="ECO:0000313" key="2">
    <source>
        <dbReference type="Proteomes" id="UP001152320"/>
    </source>
</evidence>
<protein>
    <submittedName>
        <fullName evidence="1">Gem-associated protein 4</fullName>
    </submittedName>
</protein>
<comment type="caution">
    <text evidence="1">The sequence shown here is derived from an EMBL/GenBank/DDBJ whole genome shotgun (WGS) entry which is preliminary data.</text>
</comment>
<gene>
    <name evidence="1" type="ORF">HOLleu_14749</name>
</gene>
<evidence type="ECO:0000313" key="1">
    <source>
        <dbReference type="EMBL" id="KAJ8040454.1"/>
    </source>
</evidence>
<dbReference type="PANTHER" id="PTHR15571:SF2">
    <property type="entry name" value="GEM-ASSOCIATED PROTEIN 4"/>
    <property type="match status" value="1"/>
</dbReference>
<reference evidence="1" key="1">
    <citation type="submission" date="2021-10" db="EMBL/GenBank/DDBJ databases">
        <title>Tropical sea cucumber genome reveals ecological adaptation and Cuvierian tubules defense mechanism.</title>
        <authorList>
            <person name="Chen T."/>
        </authorList>
    </citation>
    <scope>NUCLEOTIDE SEQUENCE</scope>
    <source>
        <strain evidence="1">Nanhai2018</strain>
        <tissue evidence="1">Muscle</tissue>
    </source>
</reference>
<dbReference type="GO" id="GO:0000387">
    <property type="term" value="P:spliceosomal snRNP assembly"/>
    <property type="evidence" value="ECO:0007669"/>
    <property type="project" value="InterPro"/>
</dbReference>
<dbReference type="GO" id="GO:0006364">
    <property type="term" value="P:rRNA processing"/>
    <property type="evidence" value="ECO:0007669"/>
    <property type="project" value="InterPro"/>
</dbReference>
<dbReference type="GO" id="GO:0032797">
    <property type="term" value="C:SMN complex"/>
    <property type="evidence" value="ECO:0007669"/>
    <property type="project" value="InterPro"/>
</dbReference>
<accession>A0A9Q1HBY5</accession>
<keyword evidence="2" id="KW-1185">Reference proteome</keyword>
<dbReference type="InterPro" id="IPR033265">
    <property type="entry name" value="GEMIN4"/>
</dbReference>
<dbReference type="Proteomes" id="UP001152320">
    <property type="component" value="Chromosome 6"/>
</dbReference>
<dbReference type="EMBL" id="JAIZAY010000006">
    <property type="protein sequence ID" value="KAJ8040454.1"/>
    <property type="molecule type" value="Genomic_DNA"/>
</dbReference>
<proteinExistence type="predicted"/>
<name>A0A9Q1HBY5_HOLLE</name>
<dbReference type="OrthoDB" id="10664049at2759"/>
<dbReference type="PANTHER" id="PTHR15571">
    <property type="entry name" value="GEM-ASSOCIATED PROTEIN 4"/>
    <property type="match status" value="1"/>
</dbReference>
<sequence>MCLSRMPKMEWLDSLLKVSDHSDQYGQDKAWHGVVESRLLALEDNCQRRHAFKMFLKFLNLSVYRLSHILLPSGNKDFPDIQNGSKSSIYQIHQLRMSLRDNFSGIPGNTQSSQKTFEEKCGRFSNSIHFCLGNIICTLNLVDWLMKSLWSETFFVRNLTEGYGSQSQDLRSAKLDRSDPWVPILQTLLQLLQEVKSLLENYLGKDSVESASSTRLCENGHGSGTLESDHWNELLDIGHIEESLVDGDPVVGLLNSDSVKGKSKLTDENMERSVQDSDSLHVFSTGSDLTECKLESVPEEVFMDGCPSVIPLKDQVMKTIKGITNVLQCLLGPKGEVEREVWYKMGSTDDGASSEVQNYEAKTFEQLTKHVDERLEHYEDVFWEILTTKTHQQNSRWLAFLQGNTDLLLNRRSLHFLLELPSQEEYPSGVFPVSAILKLCLKCVRDLPLPIFNDIHKWLWSSPKRCQILLDAIAEEYDIELNETFNKLTRCDTSKLAVQVGCLLLQRPRATLRRAVQDISQNQEAVKTLCEVFQSLPAVEDFCLPGQNVTVMFETLSTALHEKKWKKQEENNLLNFVVKICQHFQSPEDPEFSFQYPPIVPCDLLLKQLILPSFTTELDSEELASKNREGSKQIPLERSLRLLAKFFNSCSQFIRNEVLSPLLLCLCELLETFSRTENDLMNMHERKGDIIIKELILQNLELVCGELEGIGRDDMLCKDKNFQQDLLLLWENLDPFHWTTKLRVSFNLASVATYFRQYCSKFMDSLPVMIGSCGNASKEEELILWVSILHASSISEKLAERCCEVCSKVVSQSGNSFSLSHQSLVVSLAHCLPSCTESEWSNVASFVRGLVSDVLDVPYYSEFTSYLPVSLHDTSAALSFSQMMLSVLEVSFQTCCGTDSHQHIIKCYVVAMQNLLLIFQNDCHDNQSTLFLAGQIFCQACFAMTFVPFECQETLIVLTLEVLGHVEAACRSKVRQWHLIQGDMLRAVDWCSSPGDQDALMKKIQELG</sequence>